<name>A0A9W9TWP0_PENCI</name>
<feature type="repeat" description="ANK" evidence="1">
    <location>
        <begin position="447"/>
        <end position="469"/>
    </location>
</feature>
<protein>
    <recommendedName>
        <fullName evidence="4">Ankyrin repeat protein</fullName>
    </recommendedName>
</protein>
<dbReference type="PANTHER" id="PTHR24133:SF40">
    <property type="entry name" value="ANKYRIN REPEAT DOMAIN 44"/>
    <property type="match status" value="1"/>
</dbReference>
<evidence type="ECO:0000256" key="1">
    <source>
        <dbReference type="PROSITE-ProRule" id="PRU00023"/>
    </source>
</evidence>
<gene>
    <name evidence="2" type="ORF">N7469_000557</name>
</gene>
<dbReference type="SMART" id="SM00248">
    <property type="entry name" value="ANK"/>
    <property type="match status" value="12"/>
</dbReference>
<evidence type="ECO:0000313" key="3">
    <source>
        <dbReference type="Proteomes" id="UP001147733"/>
    </source>
</evidence>
<dbReference type="PROSITE" id="PS50297">
    <property type="entry name" value="ANK_REP_REGION"/>
    <property type="match status" value="8"/>
</dbReference>
<evidence type="ECO:0008006" key="4">
    <source>
        <dbReference type="Google" id="ProtNLM"/>
    </source>
</evidence>
<dbReference type="EMBL" id="JAPQKT010000001">
    <property type="protein sequence ID" value="KAJ5242230.1"/>
    <property type="molecule type" value="Genomic_DNA"/>
</dbReference>
<reference evidence="2" key="2">
    <citation type="journal article" date="2023" name="IMA Fungus">
        <title>Comparative genomic study of the Penicillium genus elucidates a diverse pangenome and 15 lateral gene transfer events.</title>
        <authorList>
            <person name="Petersen C."/>
            <person name="Sorensen T."/>
            <person name="Nielsen M.R."/>
            <person name="Sondergaard T.E."/>
            <person name="Sorensen J.L."/>
            <person name="Fitzpatrick D.A."/>
            <person name="Frisvad J.C."/>
            <person name="Nielsen K.L."/>
        </authorList>
    </citation>
    <scope>NUCLEOTIDE SEQUENCE</scope>
    <source>
        <strain evidence="2">IBT 23319</strain>
    </source>
</reference>
<organism evidence="2 3">
    <name type="scientific">Penicillium citrinum</name>
    <dbReference type="NCBI Taxonomy" id="5077"/>
    <lineage>
        <taxon>Eukaryota</taxon>
        <taxon>Fungi</taxon>
        <taxon>Dikarya</taxon>
        <taxon>Ascomycota</taxon>
        <taxon>Pezizomycotina</taxon>
        <taxon>Eurotiomycetes</taxon>
        <taxon>Eurotiomycetidae</taxon>
        <taxon>Eurotiales</taxon>
        <taxon>Aspergillaceae</taxon>
        <taxon>Penicillium</taxon>
    </lineage>
</organism>
<dbReference type="SUPFAM" id="SSF48403">
    <property type="entry name" value="Ankyrin repeat"/>
    <property type="match status" value="2"/>
</dbReference>
<keyword evidence="1" id="KW-0040">ANK repeat</keyword>
<reference evidence="2" key="1">
    <citation type="submission" date="2022-11" db="EMBL/GenBank/DDBJ databases">
        <authorList>
            <person name="Petersen C."/>
        </authorList>
    </citation>
    <scope>NUCLEOTIDE SEQUENCE</scope>
    <source>
        <strain evidence="2">IBT 23319</strain>
    </source>
</reference>
<proteinExistence type="predicted"/>
<dbReference type="PRINTS" id="PR01415">
    <property type="entry name" value="ANKYRIN"/>
</dbReference>
<dbReference type="Gene3D" id="1.25.40.20">
    <property type="entry name" value="Ankyrin repeat-containing domain"/>
    <property type="match status" value="3"/>
</dbReference>
<dbReference type="AlphaFoldDB" id="A0A9W9TWP0"/>
<feature type="repeat" description="ANK" evidence="1">
    <location>
        <begin position="314"/>
        <end position="346"/>
    </location>
</feature>
<dbReference type="OrthoDB" id="20872at2759"/>
<feature type="repeat" description="ANK" evidence="1">
    <location>
        <begin position="414"/>
        <end position="440"/>
    </location>
</feature>
<dbReference type="InterPro" id="IPR002110">
    <property type="entry name" value="Ankyrin_rpt"/>
</dbReference>
<dbReference type="Pfam" id="PF00023">
    <property type="entry name" value="Ank"/>
    <property type="match status" value="1"/>
</dbReference>
<feature type="repeat" description="ANK" evidence="1">
    <location>
        <begin position="279"/>
        <end position="311"/>
    </location>
</feature>
<keyword evidence="3" id="KW-1185">Reference proteome</keyword>
<dbReference type="InterPro" id="IPR052391">
    <property type="entry name" value="E3_Ligase-Neurotoxin"/>
</dbReference>
<dbReference type="Pfam" id="PF12796">
    <property type="entry name" value="Ank_2"/>
    <property type="match status" value="4"/>
</dbReference>
<sequence length="656" mass="72538">MHSAHGHIWECRAPSHNPIIFEKEVDFQVHSHDEHDVPNAYLGTLSGAARRPALEKIQDCPFGDEFLAPENAESNNVFLNEALRLHVTNHMKEIALLALQKLPSDDDEQLEDVASDASLQNTGKRGLRNSMYSILDDQSLNLQDFPDGSEESASNMLENAIMPSVGRLELEDRDSSGNTKLHRAVRDNNLILAQSLLEKGANLRSIANNGMTVLHYASFSRFEDVDMMKLLLEFHARDLVDLQDENGQTPLHYAAKGNFTGGIQLLFNHGASMNSVDNYGLTPYLWAVISGNRNATQLLISLGTDINSLGAGANRRSALGWAASLGHSSMAEFLVRTGANVMKMTQITQVSPLEEAAACGDLSTVRLLLDYGADPNYRDRDGWSPIHRAAEEGHWDVVLSLLNYGANVNAVSSYGTSTLHCAANGGHHRIVSELLQRGADPLKSSCHGWTALHHAAFMGYPRVVKTLLESDRMTSSPPQDNHGWSVLHLAAHRRHLGTVKALLSDPLMSGTQLQSDENGLLAEEWLDLEFESHSYKSIGNLAFHKSRCCRSTTKLRLAVYNNNIVMTDLLLNQGCFVDDTNSGRRTALYYAAIKGHISLLGMLLEKGADPNIIPTGRRAWEEFISDYRILRQLQHAGYTQRSLDPALDHEIRLAFT</sequence>
<feature type="repeat" description="ANK" evidence="1">
    <location>
        <begin position="348"/>
        <end position="380"/>
    </location>
</feature>
<dbReference type="Proteomes" id="UP001147733">
    <property type="component" value="Unassembled WGS sequence"/>
</dbReference>
<feature type="repeat" description="ANK" evidence="1">
    <location>
        <begin position="583"/>
        <end position="615"/>
    </location>
</feature>
<dbReference type="GeneID" id="81378644"/>
<feature type="repeat" description="ANK" evidence="1">
    <location>
        <begin position="246"/>
        <end position="278"/>
    </location>
</feature>
<comment type="caution">
    <text evidence="2">The sequence shown here is derived from an EMBL/GenBank/DDBJ whole genome shotgun (WGS) entry which is preliminary data.</text>
</comment>
<dbReference type="PROSITE" id="PS50088">
    <property type="entry name" value="ANK_REPEAT"/>
    <property type="match status" value="9"/>
</dbReference>
<evidence type="ECO:0000313" key="2">
    <source>
        <dbReference type="EMBL" id="KAJ5242230.1"/>
    </source>
</evidence>
<dbReference type="InterPro" id="IPR036770">
    <property type="entry name" value="Ankyrin_rpt-contain_sf"/>
</dbReference>
<dbReference type="RefSeq" id="XP_056505234.1">
    <property type="nucleotide sequence ID" value="XM_056639477.1"/>
</dbReference>
<dbReference type="PANTHER" id="PTHR24133">
    <property type="entry name" value="ANKYRIN DOMAIN-CONTAINING"/>
    <property type="match status" value="1"/>
</dbReference>
<accession>A0A9W9TWP0</accession>
<feature type="repeat" description="ANK" evidence="1">
    <location>
        <begin position="381"/>
        <end position="413"/>
    </location>
</feature>
<feature type="repeat" description="ANK" evidence="1">
    <location>
        <begin position="176"/>
        <end position="208"/>
    </location>
</feature>